<keyword evidence="6" id="KW-0560">Oxidoreductase</keyword>
<dbReference type="GO" id="GO:0044281">
    <property type="term" value="P:small molecule metabolic process"/>
    <property type="evidence" value="ECO:0007669"/>
    <property type="project" value="UniProtKB-ARBA"/>
</dbReference>
<evidence type="ECO:0000256" key="8">
    <source>
        <dbReference type="ARBA" id="ARBA00023014"/>
    </source>
</evidence>
<evidence type="ECO:0000256" key="2">
    <source>
        <dbReference type="ARBA" id="ARBA00001964"/>
    </source>
</evidence>
<dbReference type="InterPro" id="IPR011766">
    <property type="entry name" value="TPP_enzyme_TPP-bd"/>
</dbReference>
<dbReference type="Proteomes" id="UP000198744">
    <property type="component" value="Unassembled WGS sequence"/>
</dbReference>
<dbReference type="Pfam" id="PF02775">
    <property type="entry name" value="TPP_enzyme_C"/>
    <property type="match status" value="1"/>
</dbReference>
<keyword evidence="8" id="KW-0411">Iron-sulfur</keyword>
<organism evidence="12 13">
    <name type="scientific">Syntrophus gentianae</name>
    <dbReference type="NCBI Taxonomy" id="43775"/>
    <lineage>
        <taxon>Bacteria</taxon>
        <taxon>Pseudomonadati</taxon>
        <taxon>Thermodesulfobacteriota</taxon>
        <taxon>Syntrophia</taxon>
        <taxon>Syntrophales</taxon>
        <taxon>Syntrophaceae</taxon>
        <taxon>Syntrophus</taxon>
    </lineage>
</organism>
<dbReference type="Gene3D" id="3.40.50.970">
    <property type="match status" value="1"/>
</dbReference>
<comment type="cofactor">
    <cofactor evidence="3">
        <name>[4Fe-4S] cluster</name>
        <dbReference type="ChEBI" id="CHEBI:49883"/>
    </cofactor>
</comment>
<evidence type="ECO:0000259" key="11">
    <source>
        <dbReference type="Pfam" id="PF12367"/>
    </source>
</evidence>
<dbReference type="EMBL" id="FOBS01000047">
    <property type="protein sequence ID" value="SEM78300.1"/>
    <property type="molecule type" value="Genomic_DNA"/>
</dbReference>
<evidence type="ECO:0000256" key="6">
    <source>
        <dbReference type="ARBA" id="ARBA00023002"/>
    </source>
</evidence>
<evidence type="ECO:0000313" key="13">
    <source>
        <dbReference type="Proteomes" id="UP000198744"/>
    </source>
</evidence>
<evidence type="ECO:0000256" key="5">
    <source>
        <dbReference type="ARBA" id="ARBA00022842"/>
    </source>
</evidence>
<keyword evidence="4" id="KW-0479">Metal-binding</keyword>
<dbReference type="PANTHER" id="PTHR48084:SF4">
    <property type="entry name" value="2-OXOGLUTARATE OXIDOREDUCTASE SUBUNIT KORB"/>
    <property type="match status" value="1"/>
</dbReference>
<keyword evidence="5" id="KW-0460">Magnesium</keyword>
<dbReference type="InterPro" id="IPR032686">
    <property type="entry name" value="PFO_beta_C"/>
</dbReference>
<dbReference type="STRING" id="43775.SAMN04489760_1472"/>
<dbReference type="PANTHER" id="PTHR48084">
    <property type="entry name" value="2-OXOGLUTARATE OXIDOREDUCTASE SUBUNIT KORB-RELATED"/>
    <property type="match status" value="1"/>
</dbReference>
<dbReference type="GO" id="GO:0045333">
    <property type="term" value="P:cellular respiration"/>
    <property type="evidence" value="ECO:0007669"/>
    <property type="project" value="UniProtKB-ARBA"/>
</dbReference>
<dbReference type="GO" id="GO:0030976">
    <property type="term" value="F:thiamine pyrophosphate binding"/>
    <property type="evidence" value="ECO:0007669"/>
    <property type="project" value="InterPro"/>
</dbReference>
<evidence type="ECO:0000256" key="3">
    <source>
        <dbReference type="ARBA" id="ARBA00001966"/>
    </source>
</evidence>
<evidence type="ECO:0000259" key="10">
    <source>
        <dbReference type="Pfam" id="PF02775"/>
    </source>
</evidence>
<dbReference type="Pfam" id="PF12367">
    <property type="entry name" value="PFO_beta_C"/>
    <property type="match status" value="1"/>
</dbReference>
<keyword evidence="7" id="KW-0408">Iron</keyword>
<evidence type="ECO:0000256" key="1">
    <source>
        <dbReference type="ARBA" id="ARBA00001946"/>
    </source>
</evidence>
<dbReference type="InterPro" id="IPR051457">
    <property type="entry name" value="2-oxoacid:Fd_oxidoreductase"/>
</dbReference>
<evidence type="ECO:0000256" key="7">
    <source>
        <dbReference type="ARBA" id="ARBA00023004"/>
    </source>
</evidence>
<dbReference type="GO" id="GO:0051536">
    <property type="term" value="F:iron-sulfur cluster binding"/>
    <property type="evidence" value="ECO:0007669"/>
    <property type="project" value="UniProtKB-KW"/>
</dbReference>
<proteinExistence type="predicted"/>
<reference evidence="12 13" key="1">
    <citation type="submission" date="2016-10" db="EMBL/GenBank/DDBJ databases">
        <authorList>
            <person name="de Groot N.N."/>
        </authorList>
    </citation>
    <scope>NUCLEOTIDE SEQUENCE [LARGE SCALE GENOMIC DNA]</scope>
    <source>
        <strain evidence="12 13">DSM 8423</strain>
    </source>
</reference>
<gene>
    <name evidence="12" type="ORF">SAMN04489760_1472</name>
</gene>
<dbReference type="AlphaFoldDB" id="A0A1H8B5N7"/>
<dbReference type="InterPro" id="IPR011896">
    <property type="entry name" value="OFOB"/>
</dbReference>
<dbReference type="GO" id="GO:0046872">
    <property type="term" value="F:metal ion binding"/>
    <property type="evidence" value="ECO:0007669"/>
    <property type="project" value="UniProtKB-KW"/>
</dbReference>
<dbReference type="InterPro" id="IPR029061">
    <property type="entry name" value="THDP-binding"/>
</dbReference>
<protein>
    <submittedName>
        <fullName evidence="12">2-oxoglutarate ferredoxin oxidoreductase subunit beta</fullName>
    </submittedName>
</protein>
<dbReference type="NCBIfam" id="TIGR02177">
    <property type="entry name" value="PorB_KorB"/>
    <property type="match status" value="1"/>
</dbReference>
<sequence>MDRNEMAWCPGCGNFSIRDALEGALAELAILPSQTVLTSGIGQAAKMPQYLEGNYFNGLHGRALPLAVGIKLARPELTVIAISGDGCNYGEGGNHFLHTLRKNLDITILTCNNKVYALTKGQSSPTTDQGQANMLDPQGNESASLNPLALAIVVGAPFVARGFAGEPEHLKGLLKEAILFKGTAVVDILQPCVSFNKVNTFAYYRKRVYQLDTPGTDRREALEFASIWGDRIPIGVLLKEPSRPVREPGRRLFRSGATTADMEGLLQALHRPI</sequence>
<evidence type="ECO:0000256" key="4">
    <source>
        <dbReference type="ARBA" id="ARBA00022723"/>
    </source>
</evidence>
<name>A0A1H8B5N7_9BACT</name>
<dbReference type="RefSeq" id="WP_237671787.1">
    <property type="nucleotide sequence ID" value="NZ_FOBS01000047.1"/>
</dbReference>
<dbReference type="CDD" id="cd03375">
    <property type="entry name" value="TPP_OGFOR"/>
    <property type="match status" value="1"/>
</dbReference>
<keyword evidence="13" id="KW-1185">Reference proteome</keyword>
<dbReference type="SUPFAM" id="SSF52518">
    <property type="entry name" value="Thiamin diphosphate-binding fold (THDP-binding)"/>
    <property type="match status" value="1"/>
</dbReference>
<comment type="cofactor">
    <cofactor evidence="1">
        <name>Mg(2+)</name>
        <dbReference type="ChEBI" id="CHEBI:18420"/>
    </cofactor>
</comment>
<feature type="domain" description="Thiamine pyrophosphate enzyme TPP-binding" evidence="10">
    <location>
        <begin position="45"/>
        <end position="188"/>
    </location>
</feature>
<dbReference type="GO" id="GO:0016625">
    <property type="term" value="F:oxidoreductase activity, acting on the aldehyde or oxo group of donors, iron-sulfur protein as acceptor"/>
    <property type="evidence" value="ECO:0007669"/>
    <property type="project" value="UniProtKB-ARBA"/>
</dbReference>
<keyword evidence="9" id="KW-0786">Thiamine pyrophosphate</keyword>
<comment type="cofactor">
    <cofactor evidence="2">
        <name>thiamine diphosphate</name>
        <dbReference type="ChEBI" id="CHEBI:58937"/>
    </cofactor>
</comment>
<feature type="domain" description="Pyruvate ferredoxin oxidoreductase beta subunit C-terminal" evidence="11">
    <location>
        <begin position="192"/>
        <end position="245"/>
    </location>
</feature>
<evidence type="ECO:0000256" key="9">
    <source>
        <dbReference type="ARBA" id="ARBA00023052"/>
    </source>
</evidence>
<evidence type="ECO:0000313" key="12">
    <source>
        <dbReference type="EMBL" id="SEM78300.1"/>
    </source>
</evidence>
<accession>A0A1H8B5N7</accession>